<name>A0A942WSI4_VEIPA</name>
<evidence type="ECO:0000313" key="2">
    <source>
        <dbReference type="Proteomes" id="UP000778864"/>
    </source>
</evidence>
<sequence>MVQNIIIGKPLVSLEMLGIDIKQEKTVFDTERFLSRLLVKYGFSKSISEIKRNRKDLIRNLDNTDMEMIKLGKKKVWIVIGE</sequence>
<organism evidence="1 2">
    <name type="scientific">Veillonella parvula</name>
    <name type="common">Staphylococcus parvulus</name>
    <dbReference type="NCBI Taxonomy" id="29466"/>
    <lineage>
        <taxon>Bacteria</taxon>
        <taxon>Bacillati</taxon>
        <taxon>Bacillota</taxon>
        <taxon>Negativicutes</taxon>
        <taxon>Veillonellales</taxon>
        <taxon>Veillonellaceae</taxon>
        <taxon>Veillonella</taxon>
    </lineage>
</organism>
<dbReference type="AlphaFoldDB" id="A0A942WSI4"/>
<dbReference type="Proteomes" id="UP000778864">
    <property type="component" value="Unassembled WGS sequence"/>
</dbReference>
<gene>
    <name evidence="1" type="ORF">KHZ90_09645</name>
</gene>
<accession>A0A942WSI4</accession>
<evidence type="ECO:0000313" key="1">
    <source>
        <dbReference type="EMBL" id="MBS4894018.1"/>
    </source>
</evidence>
<reference evidence="1" key="1">
    <citation type="submission" date="2021-02" db="EMBL/GenBank/DDBJ databases">
        <title>Infant gut strain persistence is associated with maternal origin, phylogeny, and functional potential including surface adhesion and iron acquisition.</title>
        <authorList>
            <person name="Lou Y.C."/>
        </authorList>
    </citation>
    <scope>NUCLEOTIDE SEQUENCE</scope>
    <source>
        <strain evidence="1">L3_108_031G1_dasL3_108_031G1_concoct_20</strain>
    </source>
</reference>
<protein>
    <submittedName>
        <fullName evidence="1">Uncharacterized protein</fullName>
    </submittedName>
</protein>
<dbReference type="RefSeq" id="WP_278468456.1">
    <property type="nucleotide sequence ID" value="NZ_JAGZMU010000008.1"/>
</dbReference>
<comment type="caution">
    <text evidence="1">The sequence shown here is derived from an EMBL/GenBank/DDBJ whole genome shotgun (WGS) entry which is preliminary data.</text>
</comment>
<dbReference type="EMBL" id="JAGZMU010000008">
    <property type="protein sequence ID" value="MBS4894018.1"/>
    <property type="molecule type" value="Genomic_DNA"/>
</dbReference>
<proteinExistence type="predicted"/>